<dbReference type="GO" id="GO:0000049">
    <property type="term" value="F:tRNA binding"/>
    <property type="evidence" value="ECO:0007669"/>
    <property type="project" value="UniProtKB-UniRule"/>
</dbReference>
<keyword evidence="4 8" id="KW-0819">tRNA processing</keyword>
<keyword evidence="1 8" id="KW-0820">tRNA-binding</keyword>
<feature type="domain" description="DUS-like FMN-binding" evidence="12">
    <location>
        <begin position="6"/>
        <end position="299"/>
    </location>
</feature>
<reference evidence="13 14" key="1">
    <citation type="submission" date="2017-01" db="EMBL/GenBank/DDBJ databases">
        <authorList>
            <person name="Mah S.A."/>
            <person name="Swanson W.J."/>
            <person name="Moy G.W."/>
            <person name="Vacquier V.D."/>
        </authorList>
    </citation>
    <scope>NUCLEOTIDE SEQUENCE [LARGE SCALE GENOMIC DNA]</scope>
    <source>
        <strain evidence="13 14">ASpG1</strain>
    </source>
</reference>
<dbReference type="Pfam" id="PF01207">
    <property type="entry name" value="Dus"/>
    <property type="match status" value="1"/>
</dbReference>
<accession>A0A1N6SET3</accession>
<dbReference type="Proteomes" id="UP000186400">
    <property type="component" value="Unassembled WGS sequence"/>
</dbReference>
<keyword evidence="14" id="KW-1185">Reference proteome</keyword>
<feature type="site" description="Interacts with tRNA" evidence="8">
    <location>
        <position position="88"/>
    </location>
</feature>
<dbReference type="SUPFAM" id="SSF51395">
    <property type="entry name" value="FMN-linked oxidoreductases"/>
    <property type="match status" value="1"/>
</dbReference>
<evidence type="ECO:0000256" key="7">
    <source>
        <dbReference type="ARBA" id="ARBA00023002"/>
    </source>
</evidence>
<dbReference type="GO" id="GO:0010181">
    <property type="term" value="F:FMN binding"/>
    <property type="evidence" value="ECO:0007669"/>
    <property type="project" value="UniProtKB-UniRule"/>
</dbReference>
<organism evidence="13 14">
    <name type="scientific">Alkalispirochaeta americana</name>
    <dbReference type="NCBI Taxonomy" id="159291"/>
    <lineage>
        <taxon>Bacteria</taxon>
        <taxon>Pseudomonadati</taxon>
        <taxon>Spirochaetota</taxon>
        <taxon>Spirochaetia</taxon>
        <taxon>Spirochaetales</taxon>
        <taxon>Spirochaetaceae</taxon>
        <taxon>Alkalispirochaeta</taxon>
    </lineage>
</organism>
<evidence type="ECO:0000256" key="11">
    <source>
        <dbReference type="PIRSR" id="PIRSR006621-2"/>
    </source>
</evidence>
<feature type="binding site" evidence="8">
    <location>
        <begin position="8"/>
        <end position="10"/>
    </location>
    <ligand>
        <name>FMN</name>
        <dbReference type="ChEBI" id="CHEBI:58210"/>
    </ligand>
</feature>
<sequence length="329" mass="36744">MIPVSVAPMLDWTNRHYRYFARRLTRRTLLYTEMVTSAAVVHGNREGLLAFHPDEHPLSLQLAGDDPDELARAVELAEPFGYDEYNLNAGCPSERVQKGNFGACLMADPPLVARLLQAMRSATDKPVTVKHRIGLEETPRYEDMLSFVDTLAATGVRRFTVHARIAVLRGLSPKQNRSVPPLRYDDVYRLKEDRPHLKIEINGQVRSLQDVQDHLKHLDAVMIGRAAFADPALLARLDGAVFGDFRLQAEGLTREKVVEQMIPYLEDLCSRGGSPRWVFTPMLGLFAGRPGARSWKRGLSGALPDLPPEQLLGHALASVPRDVQKESLA</sequence>
<dbReference type="NCBIfam" id="TIGR00742">
    <property type="entry name" value="yjbN"/>
    <property type="match status" value="1"/>
</dbReference>
<keyword evidence="5 8" id="KW-0521">NADP</keyword>
<keyword evidence="2 8" id="KW-0285">Flavoprotein</keyword>
<dbReference type="PANTHER" id="PTHR42907">
    <property type="entry name" value="FMN-LINKED OXIDOREDUCTASES SUPERFAMILY PROTEIN"/>
    <property type="match status" value="1"/>
</dbReference>
<dbReference type="CDD" id="cd02801">
    <property type="entry name" value="DUS_like_FMN"/>
    <property type="match status" value="1"/>
</dbReference>
<keyword evidence="7 8" id="KW-0560">Oxidoreductase</keyword>
<dbReference type="InterPro" id="IPR013785">
    <property type="entry name" value="Aldolase_TIM"/>
</dbReference>
<name>A0A1N6SET3_9SPIO</name>
<keyword evidence="3 8" id="KW-0288">FMN</keyword>
<dbReference type="STRING" id="159291.SAMN05920897_10853"/>
<comment type="catalytic activity">
    <reaction evidence="8">
        <text>5,6-dihydrouridine(20a) in tRNA + NAD(+) = uridine(20a) in tRNA + NADH + H(+)</text>
        <dbReference type="Rhea" id="RHEA:53348"/>
        <dbReference type="Rhea" id="RHEA-COMP:13535"/>
        <dbReference type="Rhea" id="RHEA-COMP:13536"/>
        <dbReference type="ChEBI" id="CHEBI:15378"/>
        <dbReference type="ChEBI" id="CHEBI:57540"/>
        <dbReference type="ChEBI" id="CHEBI:57945"/>
        <dbReference type="ChEBI" id="CHEBI:65315"/>
        <dbReference type="ChEBI" id="CHEBI:74443"/>
    </reaction>
</comment>
<evidence type="ECO:0000256" key="2">
    <source>
        <dbReference type="ARBA" id="ARBA00022630"/>
    </source>
</evidence>
<evidence type="ECO:0000256" key="4">
    <source>
        <dbReference type="ARBA" id="ARBA00022694"/>
    </source>
</evidence>
<comment type="similarity">
    <text evidence="8">Belongs to the Dus family. DusA subfamily.</text>
</comment>
<dbReference type="GO" id="GO:0102264">
    <property type="term" value="F:tRNA-dihydrouridine20 synthase activity"/>
    <property type="evidence" value="ECO:0007669"/>
    <property type="project" value="UniProtKB-EC"/>
</dbReference>
<evidence type="ECO:0000256" key="1">
    <source>
        <dbReference type="ARBA" id="ARBA00022555"/>
    </source>
</evidence>
<evidence type="ECO:0000256" key="10">
    <source>
        <dbReference type="PIRSR" id="PIRSR006621-1"/>
    </source>
</evidence>
<evidence type="ECO:0000256" key="9">
    <source>
        <dbReference type="PIRNR" id="PIRNR006621"/>
    </source>
</evidence>
<comment type="catalytic activity">
    <reaction evidence="8">
        <text>5,6-dihydrouridine(20) in tRNA + NAD(+) = uridine(20) in tRNA + NADH + H(+)</text>
        <dbReference type="Rhea" id="RHEA:53340"/>
        <dbReference type="Rhea" id="RHEA-COMP:13533"/>
        <dbReference type="Rhea" id="RHEA-COMP:13534"/>
        <dbReference type="ChEBI" id="CHEBI:15378"/>
        <dbReference type="ChEBI" id="CHEBI:57540"/>
        <dbReference type="ChEBI" id="CHEBI:57945"/>
        <dbReference type="ChEBI" id="CHEBI:65315"/>
        <dbReference type="ChEBI" id="CHEBI:74443"/>
        <dbReference type="EC" id="1.3.1.91"/>
    </reaction>
</comment>
<feature type="site" description="Interacts with tRNA" evidence="8">
    <location>
        <position position="177"/>
    </location>
</feature>
<feature type="binding site" evidence="8 11">
    <location>
        <position position="162"/>
    </location>
    <ligand>
        <name>FMN</name>
        <dbReference type="ChEBI" id="CHEBI:58210"/>
    </ligand>
</feature>
<dbReference type="PANTHER" id="PTHR42907:SF1">
    <property type="entry name" value="FMN-LINKED OXIDOREDUCTASES SUPERFAMILY PROTEIN"/>
    <property type="match status" value="1"/>
</dbReference>
<dbReference type="HAMAP" id="MF_02041">
    <property type="entry name" value="DusA_subfam"/>
    <property type="match status" value="1"/>
</dbReference>
<dbReference type="InterPro" id="IPR004653">
    <property type="entry name" value="DusA"/>
</dbReference>
<comment type="catalytic activity">
    <reaction evidence="8">
        <text>5,6-dihydrouridine(20a) in tRNA + NADP(+) = uridine(20a) in tRNA + NADPH + H(+)</text>
        <dbReference type="Rhea" id="RHEA:53344"/>
        <dbReference type="Rhea" id="RHEA-COMP:13535"/>
        <dbReference type="Rhea" id="RHEA-COMP:13536"/>
        <dbReference type="ChEBI" id="CHEBI:15378"/>
        <dbReference type="ChEBI" id="CHEBI:57783"/>
        <dbReference type="ChEBI" id="CHEBI:58349"/>
        <dbReference type="ChEBI" id="CHEBI:65315"/>
        <dbReference type="ChEBI" id="CHEBI:74443"/>
    </reaction>
</comment>
<dbReference type="PIRSF" id="PIRSF006621">
    <property type="entry name" value="Dus"/>
    <property type="match status" value="1"/>
</dbReference>
<evidence type="ECO:0000256" key="8">
    <source>
        <dbReference type="HAMAP-Rule" id="MF_02041"/>
    </source>
</evidence>
<comment type="function">
    <text evidence="8">Catalyzes the synthesis of 5,6-dihydrouridine (D), a modified base found in the D-loop of most tRNAs, via the reduction of the C5-C6 double bond in target uridines. Specifically modifies U20 and U20a in tRNAs.</text>
</comment>
<dbReference type="InterPro" id="IPR001269">
    <property type="entry name" value="DUS_fam"/>
</dbReference>
<evidence type="ECO:0000313" key="13">
    <source>
        <dbReference type="EMBL" id="SIQ39604.1"/>
    </source>
</evidence>
<evidence type="ECO:0000256" key="3">
    <source>
        <dbReference type="ARBA" id="ARBA00022643"/>
    </source>
</evidence>
<dbReference type="InterPro" id="IPR035587">
    <property type="entry name" value="DUS-like_FMN-bd"/>
</dbReference>
<dbReference type="GO" id="GO:0050660">
    <property type="term" value="F:flavin adenine dinucleotide binding"/>
    <property type="evidence" value="ECO:0007669"/>
    <property type="project" value="InterPro"/>
</dbReference>
<feature type="active site" description="Proton donor" evidence="8 10">
    <location>
        <position position="91"/>
    </location>
</feature>
<dbReference type="OrthoDB" id="9764501at2"/>
<dbReference type="EC" id="1.3.1.91" evidence="8"/>
<feature type="binding site" evidence="8 11">
    <location>
        <position position="61"/>
    </location>
    <ligand>
        <name>FMN</name>
        <dbReference type="ChEBI" id="CHEBI:58210"/>
    </ligand>
</feature>
<dbReference type="NCBIfam" id="NF008774">
    <property type="entry name" value="PRK11815.1"/>
    <property type="match status" value="1"/>
</dbReference>
<evidence type="ECO:0000259" key="12">
    <source>
        <dbReference type="Pfam" id="PF01207"/>
    </source>
</evidence>
<feature type="site" description="Interacts with tRNA; defines subfamily-specific binding signature" evidence="8">
    <location>
        <position position="293"/>
    </location>
</feature>
<evidence type="ECO:0000313" key="14">
    <source>
        <dbReference type="Proteomes" id="UP000186400"/>
    </source>
</evidence>
<feature type="site" description="Interacts with tRNA; defines subfamily-specific binding signature" evidence="8">
    <location>
        <position position="174"/>
    </location>
</feature>
<comment type="similarity">
    <text evidence="9">Belongs to the dus family.</text>
</comment>
<evidence type="ECO:0000256" key="5">
    <source>
        <dbReference type="ARBA" id="ARBA00022857"/>
    </source>
</evidence>
<dbReference type="Gene3D" id="1.20.120.1460">
    <property type="match status" value="1"/>
</dbReference>
<dbReference type="RefSeq" id="WP_076488624.1">
    <property type="nucleotide sequence ID" value="NZ_FTMS01000008.1"/>
</dbReference>
<proteinExistence type="inferred from homology"/>
<feature type="binding site" evidence="8 11">
    <location>
        <begin position="224"/>
        <end position="225"/>
    </location>
    <ligand>
        <name>FMN</name>
        <dbReference type="ChEBI" id="CHEBI:58210"/>
    </ligand>
</feature>
<dbReference type="AlphaFoldDB" id="A0A1N6SET3"/>
<keyword evidence="6 8" id="KW-0694">RNA-binding</keyword>
<comment type="caution">
    <text evidence="8">Lacks conserved residue(s) required for the propagation of feature annotation.</text>
</comment>
<dbReference type="Gene3D" id="3.20.20.70">
    <property type="entry name" value="Aldolase class I"/>
    <property type="match status" value="1"/>
</dbReference>
<keyword evidence="11" id="KW-0547">Nucleotide-binding</keyword>
<dbReference type="GO" id="GO:0102266">
    <property type="term" value="F:tRNA-dihydrouridine20a synthase activity"/>
    <property type="evidence" value="ECO:0007669"/>
    <property type="project" value="RHEA"/>
</dbReference>
<gene>
    <name evidence="13" type="ORF">SAMN05920897_10853</name>
</gene>
<comment type="cofactor">
    <cofactor evidence="8 9 11">
        <name>FMN</name>
        <dbReference type="ChEBI" id="CHEBI:58210"/>
    </cofactor>
</comment>
<comment type="catalytic activity">
    <reaction evidence="8">
        <text>5,6-dihydrouridine(20) in tRNA + NADP(+) = uridine(20) in tRNA + NADPH + H(+)</text>
        <dbReference type="Rhea" id="RHEA:53336"/>
        <dbReference type="Rhea" id="RHEA-COMP:13533"/>
        <dbReference type="Rhea" id="RHEA-COMP:13534"/>
        <dbReference type="ChEBI" id="CHEBI:15378"/>
        <dbReference type="ChEBI" id="CHEBI:57783"/>
        <dbReference type="ChEBI" id="CHEBI:58349"/>
        <dbReference type="ChEBI" id="CHEBI:65315"/>
        <dbReference type="ChEBI" id="CHEBI:74443"/>
        <dbReference type="EC" id="1.3.1.91"/>
    </reaction>
</comment>
<protein>
    <recommendedName>
        <fullName evidence="8">tRNA-dihydrouridine(20/20a) synthase</fullName>
        <ecNumber evidence="8">1.3.1.91</ecNumber>
    </recommendedName>
    <alternativeName>
        <fullName evidence="8">DusA-like U20-specific dihydrouridine synthase</fullName>
        <shortName evidence="8">U20-specific Dus</shortName>
    </alternativeName>
</protein>
<dbReference type="EMBL" id="FTMS01000008">
    <property type="protein sequence ID" value="SIQ39604.1"/>
    <property type="molecule type" value="Genomic_DNA"/>
</dbReference>
<feature type="binding site" evidence="8 11">
    <location>
        <position position="130"/>
    </location>
    <ligand>
        <name>FMN</name>
        <dbReference type="ChEBI" id="CHEBI:58210"/>
    </ligand>
</feature>
<evidence type="ECO:0000256" key="6">
    <source>
        <dbReference type="ARBA" id="ARBA00022884"/>
    </source>
</evidence>